<organism evidence="1 2">
    <name type="scientific">Tanacetum coccineum</name>
    <dbReference type="NCBI Taxonomy" id="301880"/>
    <lineage>
        <taxon>Eukaryota</taxon>
        <taxon>Viridiplantae</taxon>
        <taxon>Streptophyta</taxon>
        <taxon>Embryophyta</taxon>
        <taxon>Tracheophyta</taxon>
        <taxon>Spermatophyta</taxon>
        <taxon>Magnoliopsida</taxon>
        <taxon>eudicotyledons</taxon>
        <taxon>Gunneridae</taxon>
        <taxon>Pentapetalae</taxon>
        <taxon>asterids</taxon>
        <taxon>campanulids</taxon>
        <taxon>Asterales</taxon>
        <taxon>Asteraceae</taxon>
        <taxon>Asteroideae</taxon>
        <taxon>Anthemideae</taxon>
        <taxon>Anthemidinae</taxon>
        <taxon>Tanacetum</taxon>
    </lineage>
</organism>
<evidence type="ECO:0000313" key="2">
    <source>
        <dbReference type="Proteomes" id="UP001151760"/>
    </source>
</evidence>
<comment type="caution">
    <text evidence="1">The sequence shown here is derived from an EMBL/GenBank/DDBJ whole genome shotgun (WGS) entry which is preliminary data.</text>
</comment>
<gene>
    <name evidence="1" type="ORF">Tco_0890900</name>
</gene>
<evidence type="ECO:0000313" key="1">
    <source>
        <dbReference type="EMBL" id="GJT20963.1"/>
    </source>
</evidence>
<dbReference type="EMBL" id="BQNB010013849">
    <property type="protein sequence ID" value="GJT20963.1"/>
    <property type="molecule type" value="Genomic_DNA"/>
</dbReference>
<accession>A0ABQ5C2Y4</accession>
<proteinExistence type="predicted"/>
<reference evidence="1" key="2">
    <citation type="submission" date="2022-01" db="EMBL/GenBank/DDBJ databases">
        <authorList>
            <person name="Yamashiro T."/>
            <person name="Shiraishi A."/>
            <person name="Satake H."/>
            <person name="Nakayama K."/>
        </authorList>
    </citation>
    <scope>NUCLEOTIDE SEQUENCE</scope>
</reference>
<sequence>MVSDDGGARKATGGYLRKVFRSRLTPGKNTRYSSELHGTRTVQEQCSDTIPRTLVLGQPQDEANSSVSYILEPEGL</sequence>
<dbReference type="Proteomes" id="UP001151760">
    <property type="component" value="Unassembled WGS sequence"/>
</dbReference>
<reference evidence="1" key="1">
    <citation type="journal article" date="2022" name="Int. J. Mol. Sci.">
        <title>Draft Genome of Tanacetum Coccineum: Genomic Comparison of Closely Related Tanacetum-Family Plants.</title>
        <authorList>
            <person name="Yamashiro T."/>
            <person name="Shiraishi A."/>
            <person name="Nakayama K."/>
            <person name="Satake H."/>
        </authorList>
    </citation>
    <scope>NUCLEOTIDE SEQUENCE</scope>
</reference>
<keyword evidence="2" id="KW-1185">Reference proteome</keyword>
<name>A0ABQ5C2Y4_9ASTR</name>
<protein>
    <submittedName>
        <fullName evidence="1">Uncharacterized protein</fullName>
    </submittedName>
</protein>